<dbReference type="AlphaFoldDB" id="A0A239KTL8"/>
<organism evidence="2 3">
    <name type="scientific">Edaphosphingomonas laterariae</name>
    <dbReference type="NCBI Taxonomy" id="861865"/>
    <lineage>
        <taxon>Bacteria</taxon>
        <taxon>Pseudomonadati</taxon>
        <taxon>Pseudomonadota</taxon>
        <taxon>Alphaproteobacteria</taxon>
        <taxon>Sphingomonadales</taxon>
        <taxon>Rhizorhabdaceae</taxon>
        <taxon>Edaphosphingomonas</taxon>
    </lineage>
</organism>
<dbReference type="OrthoDB" id="9793637at2"/>
<keyword evidence="3" id="KW-1185">Reference proteome</keyword>
<dbReference type="InterPro" id="IPR012312">
    <property type="entry name" value="Hemerythrin-like"/>
</dbReference>
<dbReference type="Pfam" id="PF01814">
    <property type="entry name" value="Hemerythrin"/>
    <property type="match status" value="1"/>
</dbReference>
<accession>A0A239KTL8</accession>
<feature type="non-terminal residue" evidence="2">
    <location>
        <position position="174"/>
    </location>
</feature>
<gene>
    <name evidence="2" type="ORF">SAMN06295912_15911</name>
</gene>
<dbReference type="EMBL" id="FZOS01000059">
    <property type="protein sequence ID" value="SNT20943.1"/>
    <property type="molecule type" value="Genomic_DNA"/>
</dbReference>
<feature type="domain" description="Hemerythrin-like" evidence="1">
    <location>
        <begin position="10"/>
        <end position="118"/>
    </location>
</feature>
<name>A0A239KTL8_9SPHN</name>
<dbReference type="PANTHER" id="PTHR35585:SF1">
    <property type="entry name" value="HHE DOMAIN PROTEIN (AFU_ORTHOLOGUE AFUA_4G00730)"/>
    <property type="match status" value="1"/>
</dbReference>
<reference evidence="3" key="1">
    <citation type="submission" date="2017-06" db="EMBL/GenBank/DDBJ databases">
        <authorList>
            <person name="Varghese N."/>
            <person name="Submissions S."/>
        </authorList>
    </citation>
    <scope>NUCLEOTIDE SEQUENCE [LARGE SCALE GENOMIC DNA]</scope>
    <source>
        <strain evidence="3">LNB2</strain>
    </source>
</reference>
<dbReference type="RefSeq" id="WP_089221420.1">
    <property type="nucleotide sequence ID" value="NZ_FZOS01000059.1"/>
</dbReference>
<dbReference type="PANTHER" id="PTHR35585">
    <property type="entry name" value="HHE DOMAIN PROTEIN (AFU_ORTHOLOGUE AFUA_4G00730)"/>
    <property type="match status" value="1"/>
</dbReference>
<evidence type="ECO:0000259" key="1">
    <source>
        <dbReference type="Pfam" id="PF01814"/>
    </source>
</evidence>
<protein>
    <submittedName>
        <fullName evidence="2">Hemerythrin HHE cation binding domain-containing protein</fullName>
    </submittedName>
</protein>
<evidence type="ECO:0000313" key="2">
    <source>
        <dbReference type="EMBL" id="SNT20943.1"/>
    </source>
</evidence>
<dbReference type="Gene3D" id="1.20.120.520">
    <property type="entry name" value="nmb1532 protein domain like"/>
    <property type="match status" value="1"/>
</dbReference>
<proteinExistence type="predicted"/>
<dbReference type="Proteomes" id="UP000198281">
    <property type="component" value="Unassembled WGS sequence"/>
</dbReference>
<evidence type="ECO:0000313" key="3">
    <source>
        <dbReference type="Proteomes" id="UP000198281"/>
    </source>
</evidence>
<sequence length="174" mass="19720">MPEMERFTDAIALLKADHRNVEALFAEFAAARGADKKQRLARSICVELKVHMAIEEEIFYPAFRGQIEDTILNEAYVEHDAAKVLINDINSARATEDFFDAKVTVLCEEVRHHVHEEEAPSEGMFSQCRATDVDLVDLRDALMICPLLSGPKLMIFWITKETRNAEQEASPGRD</sequence>